<keyword evidence="2" id="KW-1185">Reference proteome</keyword>
<reference evidence="1" key="2">
    <citation type="submission" date="2023-07" db="EMBL/GenBank/DDBJ databases">
        <authorList>
            <person name="Shen H."/>
        </authorList>
    </citation>
    <scope>NUCLEOTIDE SEQUENCE</scope>
    <source>
        <strain evidence="1">TNR-22</strain>
    </source>
</reference>
<proteinExistence type="predicted"/>
<name>A0ABT8YJX0_9HYPH</name>
<evidence type="ECO:0000313" key="1">
    <source>
        <dbReference type="EMBL" id="MDO6964003.1"/>
    </source>
</evidence>
<dbReference type="RefSeq" id="WP_304375920.1">
    <property type="nucleotide sequence ID" value="NZ_JAUOZU010000006.1"/>
</dbReference>
<gene>
    <name evidence="1" type="ORF">Q4481_08545</name>
</gene>
<sequence length="88" mass="9376">MNEFREFMLLMGLNGKQVAKAGELIGMGRPTALMCYSGERRLTKTERLAITAVVSQASPWSPDTHSQIAAAGKVMAAVKDVLRAAGPA</sequence>
<comment type="caution">
    <text evidence="1">The sequence shown here is derived from an EMBL/GenBank/DDBJ whole genome shotgun (WGS) entry which is preliminary data.</text>
</comment>
<reference evidence="1" key="1">
    <citation type="journal article" date="2015" name="Int. J. Syst. Evol. Microbiol.">
        <title>Rhizobium alvei sp. nov., isolated from a freshwater river.</title>
        <authorList>
            <person name="Sheu S.Y."/>
            <person name="Huang H.W."/>
            <person name="Young C.C."/>
            <person name="Chen W.M."/>
        </authorList>
    </citation>
    <scope>NUCLEOTIDE SEQUENCE</scope>
    <source>
        <strain evidence="1">TNR-22</strain>
    </source>
</reference>
<organism evidence="1 2">
    <name type="scientific">Rhizobium alvei</name>
    <dbReference type="NCBI Taxonomy" id="1132659"/>
    <lineage>
        <taxon>Bacteria</taxon>
        <taxon>Pseudomonadati</taxon>
        <taxon>Pseudomonadota</taxon>
        <taxon>Alphaproteobacteria</taxon>
        <taxon>Hyphomicrobiales</taxon>
        <taxon>Rhizobiaceae</taxon>
        <taxon>Rhizobium/Agrobacterium group</taxon>
        <taxon>Rhizobium</taxon>
    </lineage>
</organism>
<dbReference type="EMBL" id="JAUOZU010000006">
    <property type="protein sequence ID" value="MDO6964003.1"/>
    <property type="molecule type" value="Genomic_DNA"/>
</dbReference>
<protein>
    <submittedName>
        <fullName evidence="1">Uncharacterized protein</fullName>
    </submittedName>
</protein>
<evidence type="ECO:0000313" key="2">
    <source>
        <dbReference type="Proteomes" id="UP001174932"/>
    </source>
</evidence>
<dbReference type="Proteomes" id="UP001174932">
    <property type="component" value="Unassembled WGS sequence"/>
</dbReference>
<accession>A0ABT8YJX0</accession>